<dbReference type="PANTHER" id="PTHR47017">
    <property type="entry name" value="ACYL-COA"/>
    <property type="match status" value="1"/>
</dbReference>
<dbReference type="SUPFAM" id="SSF55729">
    <property type="entry name" value="Acyl-CoA N-acyltransferases (Nat)"/>
    <property type="match status" value="1"/>
</dbReference>
<gene>
    <name evidence="1" type="ORF">RS130_18785</name>
</gene>
<dbReference type="RefSeq" id="WP_316027187.1">
    <property type="nucleotide sequence ID" value="NZ_JAWDIO010000002.1"/>
</dbReference>
<dbReference type="InterPro" id="IPR016181">
    <property type="entry name" value="Acyl_CoA_acyltransferase"/>
</dbReference>
<evidence type="ECO:0000313" key="2">
    <source>
        <dbReference type="Proteomes" id="UP001247805"/>
    </source>
</evidence>
<keyword evidence="2" id="KW-1185">Reference proteome</keyword>
<protein>
    <submittedName>
        <fullName evidence="1">GNAT family N-acetyltransferase</fullName>
        <ecNumber evidence="1">2.3.1.-</ecNumber>
    </submittedName>
</protein>
<accession>A0ABU3T085</accession>
<keyword evidence="1" id="KW-0808">Transferase</keyword>
<dbReference type="Gene3D" id="3.40.630.30">
    <property type="match status" value="1"/>
</dbReference>
<dbReference type="Pfam" id="PF04339">
    <property type="entry name" value="FemAB_like"/>
    <property type="match status" value="1"/>
</dbReference>
<dbReference type="InterPro" id="IPR007434">
    <property type="entry name" value="FemAB-like"/>
</dbReference>
<sequence>MTSPVANTYREYGVNYYPKLVSAIPFTPVTGPRLMLKPDIKPAQVLPLICKKIAQHLNEFDMSSMHWLFVDKQLSDELLHSNQLCRHSVQFQWFNRSYLDFEHYLSYFNSRKRKSIKKERSKIAADGVDIVRVFGDDLSEQSMQFFYRCYKETYNKRSGHDGYLTAEFFNQIYRTMRQNIMLVIAHKDDRMIASALYIYDDSQLCGRYWGTLEECNNLHFEVCYYQGIEFCIEQNIPQFNPGTQGEHKILRGFEPIYCYSNHFLSKKAFHDGVGRFIEQEKSLLEKYKTDAEQLLPFKQQ</sequence>
<dbReference type="EMBL" id="JAWDIO010000002">
    <property type="protein sequence ID" value="MDU0355656.1"/>
    <property type="molecule type" value="Genomic_DNA"/>
</dbReference>
<proteinExistence type="predicted"/>
<dbReference type="EC" id="2.3.1.-" evidence="1"/>
<evidence type="ECO:0000313" key="1">
    <source>
        <dbReference type="EMBL" id="MDU0355656.1"/>
    </source>
</evidence>
<keyword evidence="1" id="KW-0012">Acyltransferase</keyword>
<name>A0ABU3T085_9ALTE</name>
<organism evidence="1 2">
    <name type="scientific">Paraglaciecola aquimarina</name>
    <dbReference type="NCBI Taxonomy" id="1235557"/>
    <lineage>
        <taxon>Bacteria</taxon>
        <taxon>Pseudomonadati</taxon>
        <taxon>Pseudomonadota</taxon>
        <taxon>Gammaproteobacteria</taxon>
        <taxon>Alteromonadales</taxon>
        <taxon>Alteromonadaceae</taxon>
        <taxon>Paraglaciecola</taxon>
    </lineage>
</organism>
<comment type="caution">
    <text evidence="1">The sequence shown here is derived from an EMBL/GenBank/DDBJ whole genome shotgun (WGS) entry which is preliminary data.</text>
</comment>
<reference evidence="1 2" key="1">
    <citation type="submission" date="2023-10" db="EMBL/GenBank/DDBJ databases">
        <title>Glaciecola aquimarina strain GGW-M5 nov., isolated from a coastal seawater.</title>
        <authorList>
            <person name="Bayburt H."/>
            <person name="Kim J.M."/>
            <person name="Choi B.J."/>
            <person name="Jeon C.O."/>
        </authorList>
    </citation>
    <scope>NUCLEOTIDE SEQUENCE [LARGE SCALE GENOMIC DNA]</scope>
    <source>
        <strain evidence="1 2">KCTC 32108</strain>
    </source>
</reference>
<dbReference type="PANTHER" id="PTHR47017:SF1">
    <property type="entry name" value="ACYL-COA"/>
    <property type="match status" value="1"/>
</dbReference>
<dbReference type="GO" id="GO:0016746">
    <property type="term" value="F:acyltransferase activity"/>
    <property type="evidence" value="ECO:0007669"/>
    <property type="project" value="UniProtKB-KW"/>
</dbReference>
<dbReference type="Proteomes" id="UP001247805">
    <property type="component" value="Unassembled WGS sequence"/>
</dbReference>